<evidence type="ECO:0000256" key="7">
    <source>
        <dbReference type="ARBA" id="ARBA00023136"/>
    </source>
</evidence>
<dbReference type="EMBL" id="AMQN01000700">
    <property type="status" value="NOT_ANNOTATED_CDS"/>
    <property type="molecule type" value="Genomic_DNA"/>
</dbReference>
<evidence type="ECO:0000313" key="11">
    <source>
        <dbReference type="Proteomes" id="UP000014760"/>
    </source>
</evidence>
<keyword evidence="3 8" id="KW-0328">Glycosyltransferase</keyword>
<evidence type="ECO:0000313" key="9">
    <source>
        <dbReference type="EMBL" id="ELU14600.1"/>
    </source>
</evidence>
<keyword evidence="11" id="KW-1185">Reference proteome</keyword>
<keyword evidence="5 8" id="KW-0812">Transmembrane</keyword>
<dbReference type="Pfam" id="PF01697">
    <property type="entry name" value="Glyco_transf_92"/>
    <property type="match status" value="1"/>
</dbReference>
<comment type="similarity">
    <text evidence="2 8">Belongs to the glycosyltransferase 92 family.</text>
</comment>
<organism evidence="9">
    <name type="scientific">Capitella teleta</name>
    <name type="common">Polychaete worm</name>
    <dbReference type="NCBI Taxonomy" id="283909"/>
    <lineage>
        <taxon>Eukaryota</taxon>
        <taxon>Metazoa</taxon>
        <taxon>Spiralia</taxon>
        <taxon>Lophotrochozoa</taxon>
        <taxon>Annelida</taxon>
        <taxon>Polychaeta</taxon>
        <taxon>Sedentaria</taxon>
        <taxon>Scolecida</taxon>
        <taxon>Capitellidae</taxon>
        <taxon>Capitella</taxon>
    </lineage>
</organism>
<keyword evidence="6 8" id="KW-1133">Transmembrane helix</keyword>
<dbReference type="Proteomes" id="UP000014760">
    <property type="component" value="Unassembled WGS sequence"/>
</dbReference>
<evidence type="ECO:0000313" key="10">
    <source>
        <dbReference type="EnsemblMetazoa" id="CapteP211035"/>
    </source>
</evidence>
<proteinExistence type="inferred from homology"/>
<protein>
    <recommendedName>
        <fullName evidence="8">Glycosyltransferase family 92 protein</fullName>
        <ecNumber evidence="8">2.4.1.-</ecNumber>
    </recommendedName>
</protein>
<evidence type="ECO:0000256" key="8">
    <source>
        <dbReference type="RuleBase" id="RU366017"/>
    </source>
</evidence>
<dbReference type="InterPro" id="IPR008166">
    <property type="entry name" value="Glyco_transf_92"/>
</dbReference>
<comment type="subcellular location">
    <subcellularLocation>
        <location evidence="1">Membrane</location>
        <topology evidence="1">Single-pass membrane protein</topology>
    </subcellularLocation>
</comment>
<sequence>MEATCLHSLIRVCRFRLLQSFFVTIAIIVVIQILAQFIQISFSLSKSTRHRWSPAYLDLPYADDAVLPEEQHEDIELFRDGRLNVVVQNGQIPPDPECGTTARRPKLAELRNGYWQVLQQDGEEVMASVAFFDERPIIGVLPWLRMHGITRHTPKTAKFCYIWYDGVQHPYITELVGNRTGRNYSFNHTKYVQNQMSCRLPTSHPIPTHVSVVVGSRCGNASLLIPVEYSPRTSWTHEFGVCVAIAFGTVAPEVFVEWAEFQRLFGVGEINIYDAGMTNMTKVFDYYKQQGLLRVFNMPPALNFTTYHTIKLSSPASLNDCMLRNTYRYRFMLVIDFDEFIVPRLHNNYSAMLDDVMRRAKHSEPHHTYTARNTYFFRDFPPDDSQPAYMRTAKYRTRLPPSGGGYAPKSFVDPRRCFSLFNHYCWVRFPNSGPSLHDMSTKLVLSHHYRKCGFGEEKCQDLMQKGEQDDVALTFKIPLKRRVERALSALGIKPSRT</sequence>
<dbReference type="AlphaFoldDB" id="R7VFZ0"/>
<evidence type="ECO:0000256" key="3">
    <source>
        <dbReference type="ARBA" id="ARBA00022676"/>
    </source>
</evidence>
<keyword evidence="7 8" id="KW-0472">Membrane</keyword>
<dbReference type="OrthoDB" id="2526284at2759"/>
<name>R7VFZ0_CAPTE</name>
<reference evidence="10" key="3">
    <citation type="submission" date="2015-06" db="UniProtKB">
        <authorList>
            <consortium name="EnsemblMetazoa"/>
        </authorList>
    </citation>
    <scope>IDENTIFICATION</scope>
</reference>
<evidence type="ECO:0000256" key="5">
    <source>
        <dbReference type="ARBA" id="ARBA00022692"/>
    </source>
</evidence>
<dbReference type="HOGENOM" id="CLU_021496_1_0_1"/>
<accession>R7VFZ0</accession>
<evidence type="ECO:0000256" key="2">
    <source>
        <dbReference type="ARBA" id="ARBA00007647"/>
    </source>
</evidence>
<reference evidence="11" key="1">
    <citation type="submission" date="2012-12" db="EMBL/GenBank/DDBJ databases">
        <authorList>
            <person name="Hellsten U."/>
            <person name="Grimwood J."/>
            <person name="Chapman J.A."/>
            <person name="Shapiro H."/>
            <person name="Aerts A."/>
            <person name="Otillar R.P."/>
            <person name="Terry A.Y."/>
            <person name="Boore J.L."/>
            <person name="Simakov O."/>
            <person name="Marletaz F."/>
            <person name="Cho S.-J."/>
            <person name="Edsinger-Gonzales E."/>
            <person name="Havlak P."/>
            <person name="Kuo D.-H."/>
            <person name="Larsson T."/>
            <person name="Lv J."/>
            <person name="Arendt D."/>
            <person name="Savage R."/>
            <person name="Osoegawa K."/>
            <person name="de Jong P."/>
            <person name="Lindberg D.R."/>
            <person name="Seaver E.C."/>
            <person name="Weisblat D.A."/>
            <person name="Putnam N.H."/>
            <person name="Grigoriev I.V."/>
            <person name="Rokhsar D.S."/>
        </authorList>
    </citation>
    <scope>NUCLEOTIDE SEQUENCE</scope>
    <source>
        <strain evidence="11">I ESC-2004</strain>
    </source>
</reference>
<gene>
    <name evidence="9" type="ORF">CAPTEDRAFT_211035</name>
</gene>
<evidence type="ECO:0000256" key="4">
    <source>
        <dbReference type="ARBA" id="ARBA00022679"/>
    </source>
</evidence>
<dbReference type="EMBL" id="KB294417">
    <property type="protein sequence ID" value="ELU14600.1"/>
    <property type="molecule type" value="Genomic_DNA"/>
</dbReference>
<reference evidence="9 11" key="2">
    <citation type="journal article" date="2013" name="Nature">
        <title>Insights into bilaterian evolution from three spiralian genomes.</title>
        <authorList>
            <person name="Simakov O."/>
            <person name="Marletaz F."/>
            <person name="Cho S.J."/>
            <person name="Edsinger-Gonzales E."/>
            <person name="Havlak P."/>
            <person name="Hellsten U."/>
            <person name="Kuo D.H."/>
            <person name="Larsson T."/>
            <person name="Lv J."/>
            <person name="Arendt D."/>
            <person name="Savage R."/>
            <person name="Osoegawa K."/>
            <person name="de Jong P."/>
            <person name="Grimwood J."/>
            <person name="Chapman J.A."/>
            <person name="Shapiro H."/>
            <person name="Aerts A."/>
            <person name="Otillar R.P."/>
            <person name="Terry A.Y."/>
            <person name="Boore J.L."/>
            <person name="Grigoriev I.V."/>
            <person name="Lindberg D.R."/>
            <person name="Seaver E.C."/>
            <person name="Weisblat D.A."/>
            <person name="Putnam N.H."/>
            <person name="Rokhsar D.S."/>
        </authorList>
    </citation>
    <scope>NUCLEOTIDE SEQUENCE</scope>
    <source>
        <strain evidence="9 11">I ESC-2004</strain>
    </source>
</reference>
<dbReference type="PANTHER" id="PTHR21461">
    <property type="entry name" value="GLYCOSYLTRANSFERASE FAMILY 92 PROTEIN"/>
    <property type="match status" value="1"/>
</dbReference>
<dbReference type="PANTHER" id="PTHR21461:SF69">
    <property type="entry name" value="GLYCOSYLTRANSFERASE FAMILY 92 PROTEIN"/>
    <property type="match status" value="1"/>
</dbReference>
<dbReference type="GO" id="GO:0016020">
    <property type="term" value="C:membrane"/>
    <property type="evidence" value="ECO:0007669"/>
    <property type="project" value="UniProtKB-SubCell"/>
</dbReference>
<evidence type="ECO:0000256" key="6">
    <source>
        <dbReference type="ARBA" id="ARBA00022989"/>
    </source>
</evidence>
<feature type="transmembrane region" description="Helical" evidence="8">
    <location>
        <begin position="21"/>
        <end position="42"/>
    </location>
</feature>
<dbReference type="EC" id="2.4.1.-" evidence="8"/>
<evidence type="ECO:0000256" key="1">
    <source>
        <dbReference type="ARBA" id="ARBA00004167"/>
    </source>
</evidence>
<dbReference type="GO" id="GO:0005737">
    <property type="term" value="C:cytoplasm"/>
    <property type="evidence" value="ECO:0007669"/>
    <property type="project" value="TreeGrafter"/>
</dbReference>
<keyword evidence="4 8" id="KW-0808">Transferase</keyword>
<dbReference type="STRING" id="283909.R7VFZ0"/>
<dbReference type="EnsemblMetazoa" id="CapteT211035">
    <property type="protein sequence ID" value="CapteP211035"/>
    <property type="gene ID" value="CapteG211035"/>
</dbReference>
<dbReference type="GO" id="GO:0016757">
    <property type="term" value="F:glycosyltransferase activity"/>
    <property type="evidence" value="ECO:0007669"/>
    <property type="project" value="UniProtKB-UniRule"/>
</dbReference>
<dbReference type="OMA" id="LEWIEMQ"/>